<dbReference type="Proteomes" id="UP000028045">
    <property type="component" value="Unassembled WGS sequence"/>
</dbReference>
<dbReference type="OrthoDB" id="68575at2759"/>
<gene>
    <name evidence="2" type="ORF">S7711_02357</name>
</gene>
<protein>
    <recommendedName>
        <fullName evidence="4">Amine oxidase domain-containing protein</fullName>
    </recommendedName>
</protein>
<keyword evidence="3" id="KW-1185">Reference proteome</keyword>
<organism evidence="2 3">
    <name type="scientific">Stachybotrys chartarum (strain CBS 109288 / IBT 7711)</name>
    <name type="common">Toxic black mold</name>
    <name type="synonym">Stilbospora chartarum</name>
    <dbReference type="NCBI Taxonomy" id="1280523"/>
    <lineage>
        <taxon>Eukaryota</taxon>
        <taxon>Fungi</taxon>
        <taxon>Dikarya</taxon>
        <taxon>Ascomycota</taxon>
        <taxon>Pezizomycotina</taxon>
        <taxon>Sordariomycetes</taxon>
        <taxon>Hypocreomycetidae</taxon>
        <taxon>Hypocreales</taxon>
        <taxon>Stachybotryaceae</taxon>
        <taxon>Stachybotrys</taxon>
    </lineage>
</organism>
<sequence length="470" mass="52313">MLLITLCAIATQLSGAATAASVHLESRDSPDLFDTRRYANRDIIRRDVAVVGGGQTGTYAAINMRDRGQSVVVVERAGRLGGHEATYIDPASGTPIDYGVQTYYNISVVTDFFGRFNVPLRNYSFSGVTTSFADFTTGNVLPNFSMNMSLGAYGAQLARYPRLAYSWDLPSPIPDDFFLPFGEFIEKYNLQDITYGMFTVLGGVANPPPLEQLTINIFKWLDQPYLDGIAGRSVVTERRNNGEIYTLATAELGSDVLLSSTVTAAWRPRQRSQGVKLVVRTPTGNKLIIASRLLVTIPPLVQNMRPFGLDRDEFDLFNRFNYSGYYVGLVNNTGFANGQRFLNVNSNNLYGLPDLPGFYHFAPTSVNGTFLYWYGSPVEISQQQVEAEVIAAVRRLNNGTTQPTLRTFSSHTPFKLVVEEDDIRSGFYERLWDLQGRRNTWYTGAAFLSHNCGGLWNYTHHLLPEVVAGL</sequence>
<evidence type="ECO:0000256" key="1">
    <source>
        <dbReference type="SAM" id="SignalP"/>
    </source>
</evidence>
<accession>A0A084B121</accession>
<keyword evidence="1" id="KW-0732">Signal</keyword>
<dbReference type="Pfam" id="PF13450">
    <property type="entry name" value="NAD_binding_8"/>
    <property type="match status" value="1"/>
</dbReference>
<dbReference type="Gene3D" id="3.30.70.1990">
    <property type="match status" value="1"/>
</dbReference>
<dbReference type="Gene3D" id="1.10.405.20">
    <property type="match status" value="1"/>
</dbReference>
<evidence type="ECO:0000313" key="2">
    <source>
        <dbReference type="EMBL" id="KEY71250.1"/>
    </source>
</evidence>
<dbReference type="InterPro" id="IPR036188">
    <property type="entry name" value="FAD/NAD-bd_sf"/>
</dbReference>
<proteinExistence type="predicted"/>
<feature type="chain" id="PRO_5001771550" description="Amine oxidase domain-containing protein" evidence="1">
    <location>
        <begin position="20"/>
        <end position="470"/>
    </location>
</feature>
<dbReference type="AlphaFoldDB" id="A0A084B121"/>
<feature type="signal peptide" evidence="1">
    <location>
        <begin position="1"/>
        <end position="19"/>
    </location>
</feature>
<dbReference type="HOGENOM" id="CLU_028280_0_0_1"/>
<reference evidence="2 3" key="1">
    <citation type="journal article" date="2014" name="BMC Genomics">
        <title>Comparative genome sequencing reveals chemotype-specific gene clusters in the toxigenic black mold Stachybotrys.</title>
        <authorList>
            <person name="Semeiks J."/>
            <person name="Borek D."/>
            <person name="Otwinowski Z."/>
            <person name="Grishin N.V."/>
        </authorList>
    </citation>
    <scope>NUCLEOTIDE SEQUENCE [LARGE SCALE GENOMIC DNA]</scope>
    <source>
        <strain evidence="3">CBS 109288 / IBT 7711</strain>
    </source>
</reference>
<dbReference type="EMBL" id="KL648338">
    <property type="protein sequence ID" value="KEY71250.1"/>
    <property type="molecule type" value="Genomic_DNA"/>
</dbReference>
<evidence type="ECO:0008006" key="4">
    <source>
        <dbReference type="Google" id="ProtNLM"/>
    </source>
</evidence>
<evidence type="ECO:0000313" key="3">
    <source>
        <dbReference type="Proteomes" id="UP000028045"/>
    </source>
</evidence>
<name>A0A084B121_STACB</name>
<dbReference type="Gene3D" id="3.50.50.60">
    <property type="entry name" value="FAD/NAD(P)-binding domain"/>
    <property type="match status" value="1"/>
</dbReference>
<dbReference type="SUPFAM" id="SSF51905">
    <property type="entry name" value="FAD/NAD(P)-binding domain"/>
    <property type="match status" value="1"/>
</dbReference>